<accession>A0A174FZV9</accession>
<gene>
    <name evidence="2" type="ORF">ERS852476_03174</name>
</gene>
<reference evidence="2 3" key="1">
    <citation type="submission" date="2015-09" db="EMBL/GenBank/DDBJ databases">
        <authorList>
            <consortium name="Pathogen Informatics"/>
        </authorList>
    </citation>
    <scope>NUCLEOTIDE SEQUENCE [LARGE SCALE GENOMIC DNA]</scope>
    <source>
        <strain evidence="2 3">2789STDY5834861</strain>
    </source>
</reference>
<dbReference type="RefSeq" id="WP_055058709.1">
    <property type="nucleotide sequence ID" value="NZ_CYZP01000037.1"/>
</dbReference>
<evidence type="ECO:0000313" key="2">
    <source>
        <dbReference type="EMBL" id="CUO54110.1"/>
    </source>
</evidence>
<keyword evidence="1" id="KW-0812">Transmembrane</keyword>
<dbReference type="Proteomes" id="UP000095645">
    <property type="component" value="Unassembled WGS sequence"/>
</dbReference>
<dbReference type="AlphaFoldDB" id="A0A174FZV9"/>
<dbReference type="EMBL" id="CYZP01000037">
    <property type="protein sequence ID" value="CUO54110.1"/>
    <property type="molecule type" value="Genomic_DNA"/>
</dbReference>
<evidence type="ECO:0000256" key="1">
    <source>
        <dbReference type="SAM" id="Phobius"/>
    </source>
</evidence>
<name>A0A174FZV9_9FIRM</name>
<organism evidence="2 3">
    <name type="scientific">Blautia obeum</name>
    <dbReference type="NCBI Taxonomy" id="40520"/>
    <lineage>
        <taxon>Bacteria</taxon>
        <taxon>Bacillati</taxon>
        <taxon>Bacillota</taxon>
        <taxon>Clostridia</taxon>
        <taxon>Lachnospirales</taxon>
        <taxon>Lachnospiraceae</taxon>
        <taxon>Blautia</taxon>
    </lineage>
</organism>
<protein>
    <recommendedName>
        <fullName evidence="4">DUF4179 domain-containing protein</fullName>
    </recommendedName>
</protein>
<evidence type="ECO:0000313" key="3">
    <source>
        <dbReference type="Proteomes" id="UP000095645"/>
    </source>
</evidence>
<sequence length="106" mass="12108">MYDTEERIELVKKRMYEYHRRQERRTVCRLSVLCTLLFLSLVGAMGIMQNKPINVTGMYGTILLHEDAGGYVLVAVISFTVAVVITALCIKFRKKGQKSQDAENHV</sequence>
<feature type="transmembrane region" description="Helical" evidence="1">
    <location>
        <begin position="27"/>
        <end position="48"/>
    </location>
</feature>
<evidence type="ECO:0008006" key="4">
    <source>
        <dbReference type="Google" id="ProtNLM"/>
    </source>
</evidence>
<feature type="transmembrane region" description="Helical" evidence="1">
    <location>
        <begin position="68"/>
        <end position="90"/>
    </location>
</feature>
<keyword evidence="1" id="KW-0472">Membrane</keyword>
<proteinExistence type="predicted"/>
<keyword evidence="1" id="KW-1133">Transmembrane helix</keyword>